<evidence type="ECO:0000313" key="6">
    <source>
        <dbReference type="Proteomes" id="UP000762110"/>
    </source>
</evidence>
<sequence>MRFKYLFFLFLLTSFSSSFAQKWTKSATNTNYSETVARPKLVVGMVIDQMRWDYLYRFYNRYSKGGFKRLINEGFSVENTFIPYLPTQTACGHSSIYTGSVPALNGIIANSWYDQTLGRDMYCTEDKDEKTVGSTSNAGQMSPKNLKVNTITDELRLATNFQGKVISISLKDRGSILPGGHSANAAYWHDGLTGNWITSTHYMSNLPNWVTDYNAQKISDKFFNQNWNTLYPINTYINSDSDNVTYEGKFNGETTSSFPHLTKQYVGKNYEMIKSLPYGNTMTVDFAKLAVQNENLGKDAITDFLAISCSATDYVGHQFGPNSIELEDTYLRLDKDIEELFNYLDKTVGKGNYLFFLSADHGVAHAPEFLNKNNIPAERYTTRAIVKGIDSLLQQKFQLNKAIINIANDQVIFNHKVIDNSTVDFTAVKSTVINYLKKQRGVSNAVDLNNLQNTTLPDILKTRLENGYNPKLSGDIQIIGNAGWYNSSSSSGIGHGGWYNYDSHIPLVFMGWKVKPGKTNETHYMTDIAATLAAMLHIQMPNGSIGSPITELTHQ</sequence>
<reference evidence="5 6" key="1">
    <citation type="submission" date="2020-05" db="EMBL/GenBank/DDBJ databases">
        <title>Description of Pedobacter foliorum sp. nov.</title>
        <authorList>
            <person name="Qi S."/>
            <person name="Carlier A."/>
            <person name="Cnockaert M."/>
            <person name="Vandamme P."/>
        </authorList>
    </citation>
    <scope>NUCLEOTIDE SEQUENCE [LARGE SCALE GENOMIC DNA]</scope>
    <source>
        <strain evidence="5 6">LMG 31300</strain>
    </source>
</reference>
<evidence type="ECO:0000256" key="4">
    <source>
        <dbReference type="SAM" id="SignalP"/>
    </source>
</evidence>
<comment type="caution">
    <text evidence="5">The sequence shown here is derived from an EMBL/GenBank/DDBJ whole genome shotgun (WGS) entry which is preliminary data.</text>
</comment>
<organism evidence="5 6">
    <name type="scientific">Pedobacter boryungensis</name>
    <dbReference type="NCBI Taxonomy" id="869962"/>
    <lineage>
        <taxon>Bacteria</taxon>
        <taxon>Pseudomonadati</taxon>
        <taxon>Bacteroidota</taxon>
        <taxon>Sphingobacteriia</taxon>
        <taxon>Sphingobacteriales</taxon>
        <taxon>Sphingobacteriaceae</taxon>
        <taxon>Pedobacter</taxon>
    </lineage>
</organism>
<name>A0ABX2DG67_9SPHI</name>
<proteinExistence type="predicted"/>
<feature type="signal peptide" evidence="4">
    <location>
        <begin position="1"/>
        <end position="20"/>
    </location>
</feature>
<evidence type="ECO:0000256" key="3">
    <source>
        <dbReference type="ARBA" id="ARBA00022729"/>
    </source>
</evidence>
<evidence type="ECO:0000256" key="2">
    <source>
        <dbReference type="ARBA" id="ARBA00022723"/>
    </source>
</evidence>
<keyword evidence="6" id="KW-1185">Reference proteome</keyword>
<protein>
    <submittedName>
        <fullName evidence="5">Alkaline phosphatase family protein</fullName>
    </submittedName>
</protein>
<accession>A0ABX2DG67</accession>
<dbReference type="InterPro" id="IPR002591">
    <property type="entry name" value="Phosphodiest/P_Trfase"/>
</dbReference>
<dbReference type="PANTHER" id="PTHR10151:SF120">
    <property type="entry name" value="BIS(5'-ADENOSYL)-TRIPHOSPHATASE"/>
    <property type="match status" value="1"/>
</dbReference>
<dbReference type="RefSeq" id="WP_173273808.1">
    <property type="nucleotide sequence ID" value="NZ_JABMKV010000004.1"/>
</dbReference>
<dbReference type="Gene3D" id="3.30.1360.150">
    <property type="match status" value="1"/>
</dbReference>
<gene>
    <name evidence="5" type="ORF">HQN85_15105</name>
</gene>
<keyword evidence="1" id="KW-0597">Phosphoprotein</keyword>
<dbReference type="Gene3D" id="3.40.720.10">
    <property type="entry name" value="Alkaline Phosphatase, subunit A"/>
    <property type="match status" value="1"/>
</dbReference>
<dbReference type="CDD" id="cd16016">
    <property type="entry name" value="AP-SPAP"/>
    <property type="match status" value="1"/>
</dbReference>
<feature type="chain" id="PRO_5047308497" evidence="4">
    <location>
        <begin position="21"/>
        <end position="555"/>
    </location>
</feature>
<dbReference type="Pfam" id="PF01663">
    <property type="entry name" value="Phosphodiest"/>
    <property type="match status" value="1"/>
</dbReference>
<dbReference type="PANTHER" id="PTHR10151">
    <property type="entry name" value="ECTONUCLEOTIDE PYROPHOSPHATASE/PHOSPHODIESTERASE"/>
    <property type="match status" value="1"/>
</dbReference>
<dbReference type="Proteomes" id="UP000762110">
    <property type="component" value="Unassembled WGS sequence"/>
</dbReference>
<dbReference type="PIRSF" id="PIRSF031924">
    <property type="entry name" value="Pi-irrepressible_AP"/>
    <property type="match status" value="1"/>
</dbReference>
<dbReference type="NCBIfam" id="NF042991">
    <property type="entry name" value="alk_phos_PafA"/>
    <property type="match status" value="1"/>
</dbReference>
<dbReference type="SUPFAM" id="SSF53649">
    <property type="entry name" value="Alkaline phosphatase-like"/>
    <property type="match status" value="1"/>
</dbReference>
<keyword evidence="3 4" id="KW-0732">Signal</keyword>
<evidence type="ECO:0000313" key="5">
    <source>
        <dbReference type="EMBL" id="NQX33065.1"/>
    </source>
</evidence>
<dbReference type="InterPro" id="IPR026263">
    <property type="entry name" value="Alkaline_phosphatase_prok"/>
</dbReference>
<keyword evidence="2" id="KW-0479">Metal-binding</keyword>
<dbReference type="EMBL" id="JABMKV010000004">
    <property type="protein sequence ID" value="NQX33065.1"/>
    <property type="molecule type" value="Genomic_DNA"/>
</dbReference>
<evidence type="ECO:0000256" key="1">
    <source>
        <dbReference type="ARBA" id="ARBA00022553"/>
    </source>
</evidence>
<dbReference type="InterPro" id="IPR017850">
    <property type="entry name" value="Alkaline_phosphatase_core_sf"/>
</dbReference>